<keyword evidence="1" id="KW-0812">Transmembrane</keyword>
<organism evidence="2 3">
    <name type="scientific">Carboxylicivirga linearis</name>
    <dbReference type="NCBI Taxonomy" id="1628157"/>
    <lineage>
        <taxon>Bacteria</taxon>
        <taxon>Pseudomonadati</taxon>
        <taxon>Bacteroidota</taxon>
        <taxon>Bacteroidia</taxon>
        <taxon>Marinilabiliales</taxon>
        <taxon>Marinilabiliaceae</taxon>
        <taxon>Carboxylicivirga</taxon>
    </lineage>
</organism>
<gene>
    <name evidence="2" type="ORF">KEM10_23195</name>
</gene>
<keyword evidence="3" id="KW-1185">Reference proteome</keyword>
<reference evidence="2 3" key="1">
    <citation type="journal article" date="2015" name="Int. J. Syst. Evol. Microbiol.">
        <title>Carboxylicivirga linearis sp. nov., isolated from a sea cucumber culture pond.</title>
        <authorList>
            <person name="Wang F.Q."/>
            <person name="Zhou Y.X."/>
            <person name="Lin X.Z."/>
            <person name="Chen G.J."/>
            <person name="Du Z.J."/>
        </authorList>
    </citation>
    <scope>NUCLEOTIDE SEQUENCE [LARGE SCALE GENOMIC DNA]</scope>
    <source>
        <strain evidence="2 3">FB218</strain>
    </source>
</reference>
<feature type="transmembrane region" description="Helical" evidence="1">
    <location>
        <begin position="64"/>
        <end position="84"/>
    </location>
</feature>
<evidence type="ECO:0000313" key="2">
    <source>
        <dbReference type="EMBL" id="MBS2101211.1"/>
    </source>
</evidence>
<evidence type="ECO:0000256" key="1">
    <source>
        <dbReference type="SAM" id="Phobius"/>
    </source>
</evidence>
<name>A0ABS5K242_9BACT</name>
<keyword evidence="1" id="KW-1133">Transmembrane helix</keyword>
<dbReference type="EMBL" id="JAGUCO010000049">
    <property type="protein sequence ID" value="MBS2101211.1"/>
    <property type="molecule type" value="Genomic_DNA"/>
</dbReference>
<dbReference type="RefSeq" id="WP_212220558.1">
    <property type="nucleotide sequence ID" value="NZ_JAGUCO010000049.1"/>
</dbReference>
<feature type="transmembrane region" description="Helical" evidence="1">
    <location>
        <begin position="90"/>
        <end position="108"/>
    </location>
</feature>
<sequence length="195" mass="22942">MKLPGFFITLGTILHILFKDQLENFEYLRETLFITFIISFLYLLERRIRLTKTHLLIRNINDVAIQITCFLLSLLISVFLFQPWIAGHQYYYFGIFLSGIFLISGLVYENSMQISYMNNVLVVKNLYKNTKQNFSSFSKIEIDRSVIRIIDNEKIVEISGFRDNIKDKKKIFQYLTQKVNLAEVEIINNGCQQTA</sequence>
<protein>
    <recommendedName>
        <fullName evidence="4">DUF5673 domain-containing protein</fullName>
    </recommendedName>
</protein>
<comment type="caution">
    <text evidence="2">The sequence shown here is derived from an EMBL/GenBank/DDBJ whole genome shotgun (WGS) entry which is preliminary data.</text>
</comment>
<keyword evidence="1" id="KW-0472">Membrane</keyword>
<evidence type="ECO:0000313" key="3">
    <source>
        <dbReference type="Proteomes" id="UP000708576"/>
    </source>
</evidence>
<accession>A0ABS5K242</accession>
<evidence type="ECO:0008006" key="4">
    <source>
        <dbReference type="Google" id="ProtNLM"/>
    </source>
</evidence>
<proteinExistence type="predicted"/>
<feature type="transmembrane region" description="Helical" evidence="1">
    <location>
        <begin position="27"/>
        <end position="44"/>
    </location>
</feature>
<dbReference type="Proteomes" id="UP000708576">
    <property type="component" value="Unassembled WGS sequence"/>
</dbReference>